<evidence type="ECO:0000313" key="2">
    <source>
        <dbReference type="Proteomes" id="UP000264006"/>
    </source>
</evidence>
<proteinExistence type="predicted"/>
<accession>A0A346XSB0</accession>
<dbReference type="EMBL" id="CP031165">
    <property type="protein sequence ID" value="AXV05107.1"/>
    <property type="molecule type" value="Genomic_DNA"/>
</dbReference>
<name>A0A346XSB0_9ACTN</name>
<protein>
    <submittedName>
        <fullName evidence="1">Uncharacterized protein</fullName>
    </submittedName>
</protein>
<dbReference type="InterPro" id="IPR046275">
    <property type="entry name" value="DUF6308"/>
</dbReference>
<evidence type="ECO:0000313" key="1">
    <source>
        <dbReference type="EMBL" id="AXV05107.1"/>
    </source>
</evidence>
<dbReference type="KEGG" id="euz:DVS28_a0400"/>
<dbReference type="AlphaFoldDB" id="A0A346XSB0"/>
<organism evidence="1 2">
    <name type="scientific">Euzebya pacifica</name>
    <dbReference type="NCBI Taxonomy" id="1608957"/>
    <lineage>
        <taxon>Bacteria</taxon>
        <taxon>Bacillati</taxon>
        <taxon>Actinomycetota</taxon>
        <taxon>Nitriliruptoria</taxon>
        <taxon>Euzebyales</taxon>
    </lineage>
</organism>
<sequence length="233" mass="25531">MASTHVTVAGDTLSLEAAQSCIGRYCGAPADRWEPDRTRPIDPGTPAPIFRAHGYRTYDCVPAAPGRTLEPIDVLVGAGLGDGMDHDAVDAVLGLRPALDEALLALPDPAPVLWEMSSAELFGKGGMATTNGELWRPWALLMNVRGVGMRTTHAVLHHKLPTVYPLLDRRTVGHFAKRSQAWQQTHQDLVEQDEAWTMLEDWQRETIVPRSGPGAVPLNRLRLHSVILDVRTT</sequence>
<reference evidence="1 2" key="1">
    <citation type="submission" date="2018-09" db="EMBL/GenBank/DDBJ databases">
        <title>Complete genome sequence of Euzebya sp. DY32-46 isolated from seawater of Pacific Ocean.</title>
        <authorList>
            <person name="Xu L."/>
            <person name="Wu Y.-H."/>
            <person name="Xu X.-W."/>
        </authorList>
    </citation>
    <scope>NUCLEOTIDE SEQUENCE [LARGE SCALE GENOMIC DNA]</scope>
    <source>
        <strain evidence="1 2">DY32-46</strain>
    </source>
</reference>
<dbReference type="Pfam" id="PF19827">
    <property type="entry name" value="DUF6308"/>
    <property type="match status" value="1"/>
</dbReference>
<dbReference type="Proteomes" id="UP000264006">
    <property type="component" value="Chromosome"/>
</dbReference>
<keyword evidence="2" id="KW-1185">Reference proteome</keyword>
<gene>
    <name evidence="1" type="ORF">DVS28_a0400</name>
</gene>
<dbReference type="RefSeq" id="WP_164709821.1">
    <property type="nucleotide sequence ID" value="NZ_CP031165.1"/>
</dbReference>